<reference evidence="2" key="1">
    <citation type="submission" date="2013-07" db="EMBL/GenBank/DDBJ databases">
        <title>The genome of Eucalyptus grandis.</title>
        <authorList>
            <person name="Schmutz J."/>
            <person name="Hayes R."/>
            <person name="Myburg A."/>
            <person name="Tuskan G."/>
            <person name="Grattapaglia D."/>
            <person name="Rokhsar D.S."/>
        </authorList>
    </citation>
    <scope>NUCLEOTIDE SEQUENCE</scope>
    <source>
        <tissue evidence="2">Leaf extractions</tissue>
    </source>
</reference>
<dbReference type="OMA" id="MHQVFPG"/>
<dbReference type="SUPFAM" id="SSF53335">
    <property type="entry name" value="S-adenosyl-L-methionine-dependent methyltransferases"/>
    <property type="match status" value="1"/>
</dbReference>
<dbReference type="PANTHER" id="PTHR43317:SF1">
    <property type="entry name" value="THERMOSPERMINE SYNTHASE ACAULIS5"/>
    <property type="match status" value="1"/>
</dbReference>
<dbReference type="OrthoDB" id="2016285at2759"/>
<dbReference type="InterPro" id="IPR029063">
    <property type="entry name" value="SAM-dependent_MTases_sf"/>
</dbReference>
<dbReference type="Gramene" id="KCW49238">
    <property type="protein sequence ID" value="KCW49238"/>
    <property type="gene ID" value="EUGRSUZ_K02808"/>
</dbReference>
<dbReference type="eggNOG" id="ENOG502QR3C">
    <property type="taxonomic scope" value="Eukaryota"/>
</dbReference>
<dbReference type="GO" id="GO:0006596">
    <property type="term" value="P:polyamine biosynthetic process"/>
    <property type="evidence" value="ECO:0007669"/>
    <property type="project" value="UniProtKB-KW"/>
</dbReference>
<proteinExistence type="predicted"/>
<dbReference type="AlphaFoldDB" id="A0A059A5Y1"/>
<dbReference type="FunFam" id="3.40.50.150:FF:000299">
    <property type="entry name" value="S-adenosyl-L-methionine-dependent methyltransferases superfamily protein"/>
    <property type="match status" value="1"/>
</dbReference>
<name>A0A059A5Y1_EUCGR</name>
<evidence type="ECO:0000256" key="1">
    <source>
        <dbReference type="ARBA" id="ARBA00023115"/>
    </source>
</evidence>
<accession>A0A059A5Y1</accession>
<sequence>MSSLSSPLAHLLPLPIPPPISFTTASALRLIPPERRRRHSVSVSAAPAATQDDGIPADDVKTLVRFKSRHNYIRVLEVSRRCDHPFAGSRLLLLDSPGNIHSISFLLKPLTSTYLDVFATLPPILPPGPIGVLGFGAGSAARLLLELYPRGVVHGWELDPAVIDVAREYFGLSRLEKDHRDRIFVHIGDALKASARDGFAGLLVDLFSRGRLVPELQDPRTWERLRKELRRGGRLMVNAGGSCVEAEDKSRDGRVIMEETLEAMREVFGEQVQVLRLGNRQDDSSLALTGRMPDLDAWKAGLPKPLRRYVDLWRPISGYKR</sequence>
<protein>
    <recommendedName>
        <fullName evidence="3">PABS domain-containing protein</fullName>
    </recommendedName>
</protein>
<gene>
    <name evidence="2" type="ORF">EUGRSUZ_K02808</name>
</gene>
<dbReference type="KEGG" id="egr:104426235"/>
<organism evidence="2">
    <name type="scientific">Eucalyptus grandis</name>
    <name type="common">Flooded gum</name>
    <dbReference type="NCBI Taxonomy" id="71139"/>
    <lineage>
        <taxon>Eukaryota</taxon>
        <taxon>Viridiplantae</taxon>
        <taxon>Streptophyta</taxon>
        <taxon>Embryophyta</taxon>
        <taxon>Tracheophyta</taxon>
        <taxon>Spermatophyta</taxon>
        <taxon>Magnoliopsida</taxon>
        <taxon>eudicotyledons</taxon>
        <taxon>Gunneridae</taxon>
        <taxon>Pentapetalae</taxon>
        <taxon>rosids</taxon>
        <taxon>malvids</taxon>
        <taxon>Myrtales</taxon>
        <taxon>Myrtaceae</taxon>
        <taxon>Myrtoideae</taxon>
        <taxon>Eucalypteae</taxon>
        <taxon>Eucalyptus</taxon>
    </lineage>
</organism>
<dbReference type="InParanoid" id="A0A059A5Y1"/>
<dbReference type="STRING" id="71139.A0A059A5Y1"/>
<evidence type="ECO:0000313" key="2">
    <source>
        <dbReference type="EMBL" id="KCW49238.1"/>
    </source>
</evidence>
<evidence type="ECO:0008006" key="3">
    <source>
        <dbReference type="Google" id="ProtNLM"/>
    </source>
</evidence>
<dbReference type="PANTHER" id="PTHR43317">
    <property type="entry name" value="THERMOSPERMINE SYNTHASE ACAULIS5"/>
    <property type="match status" value="1"/>
</dbReference>
<dbReference type="Gene3D" id="3.40.50.150">
    <property type="entry name" value="Vaccinia Virus protein VP39"/>
    <property type="match status" value="1"/>
</dbReference>
<dbReference type="FunCoup" id="A0A059A5Y1">
    <property type="interactions" value="984"/>
</dbReference>
<dbReference type="EMBL" id="KK198763">
    <property type="protein sequence ID" value="KCW49238.1"/>
    <property type="molecule type" value="Genomic_DNA"/>
</dbReference>
<keyword evidence="1" id="KW-0620">Polyamine biosynthesis</keyword>